<sequence length="72" mass="7750">MLLMTRKRTTTKARLRVRTSFDGFRIGEEIEATLDGPVAGWVGIGLMEVIEGGKAEAGPSSVESDVPGDEQE</sequence>
<organism evidence="1 2">
    <name type="scientific">Streptomyces narbonensis</name>
    <dbReference type="NCBI Taxonomy" id="67333"/>
    <lineage>
        <taxon>Bacteria</taxon>
        <taxon>Bacillati</taxon>
        <taxon>Actinomycetota</taxon>
        <taxon>Actinomycetes</taxon>
        <taxon>Kitasatosporales</taxon>
        <taxon>Streptomycetaceae</taxon>
        <taxon>Streptomyces</taxon>
    </lineage>
</organism>
<reference evidence="1 2" key="1">
    <citation type="submission" date="2024-06" db="EMBL/GenBank/DDBJ databases">
        <title>The Natural Products Discovery Center: Release of the First 8490 Sequenced Strains for Exploring Actinobacteria Biosynthetic Diversity.</title>
        <authorList>
            <person name="Kalkreuter E."/>
            <person name="Kautsar S.A."/>
            <person name="Yang D."/>
            <person name="Bader C.D."/>
            <person name="Teijaro C.N."/>
            <person name="Fluegel L."/>
            <person name="Davis C.M."/>
            <person name="Simpson J.R."/>
            <person name="Lauterbach L."/>
            <person name="Steele A.D."/>
            <person name="Gui C."/>
            <person name="Meng S."/>
            <person name="Li G."/>
            <person name="Viehrig K."/>
            <person name="Ye F."/>
            <person name="Su P."/>
            <person name="Kiefer A.F."/>
            <person name="Nichols A."/>
            <person name="Cepeda A.J."/>
            <person name="Yan W."/>
            <person name="Fan B."/>
            <person name="Jiang Y."/>
            <person name="Adhikari A."/>
            <person name="Zheng C.-J."/>
            <person name="Schuster L."/>
            <person name="Cowan T.M."/>
            <person name="Smanski M.J."/>
            <person name="Chevrette M.G."/>
            <person name="De Carvalho L.P.S."/>
            <person name="Shen B."/>
        </authorList>
    </citation>
    <scope>NUCLEOTIDE SEQUENCE [LARGE SCALE GENOMIC DNA]</scope>
    <source>
        <strain evidence="1 2">NPDC045974</strain>
    </source>
</reference>
<gene>
    <name evidence="1" type="ORF">AB0A88_32055</name>
</gene>
<proteinExistence type="predicted"/>
<evidence type="ECO:0000313" key="2">
    <source>
        <dbReference type="Proteomes" id="UP001551329"/>
    </source>
</evidence>
<dbReference type="RefSeq" id="WP_358477227.1">
    <property type="nucleotide sequence ID" value="NZ_JBEZAE010000029.1"/>
</dbReference>
<dbReference type="EMBL" id="JBEZAE010000029">
    <property type="protein sequence ID" value="MEU7074737.1"/>
    <property type="molecule type" value="Genomic_DNA"/>
</dbReference>
<keyword evidence="2" id="KW-1185">Reference proteome</keyword>
<dbReference type="Proteomes" id="UP001551329">
    <property type="component" value="Unassembled WGS sequence"/>
</dbReference>
<accession>A0ABV3CIY1</accession>
<protein>
    <submittedName>
        <fullName evidence="1">Uncharacterized protein</fullName>
    </submittedName>
</protein>
<evidence type="ECO:0000313" key="1">
    <source>
        <dbReference type="EMBL" id="MEU7074737.1"/>
    </source>
</evidence>
<name>A0ABV3CIY1_9ACTN</name>
<comment type="caution">
    <text evidence="1">The sequence shown here is derived from an EMBL/GenBank/DDBJ whole genome shotgun (WGS) entry which is preliminary data.</text>
</comment>